<organism evidence="11 12">
    <name type="scientific">Hypothenemus hampei</name>
    <name type="common">Coffee berry borer</name>
    <dbReference type="NCBI Taxonomy" id="57062"/>
    <lineage>
        <taxon>Eukaryota</taxon>
        <taxon>Metazoa</taxon>
        <taxon>Ecdysozoa</taxon>
        <taxon>Arthropoda</taxon>
        <taxon>Hexapoda</taxon>
        <taxon>Insecta</taxon>
        <taxon>Pterygota</taxon>
        <taxon>Neoptera</taxon>
        <taxon>Endopterygota</taxon>
        <taxon>Coleoptera</taxon>
        <taxon>Polyphaga</taxon>
        <taxon>Cucujiformia</taxon>
        <taxon>Curculionidae</taxon>
        <taxon>Scolytinae</taxon>
        <taxon>Hypothenemus</taxon>
    </lineage>
</organism>
<dbReference type="PANTHER" id="PTHR11214">
    <property type="entry name" value="BETA-1,3-N-ACETYLGLUCOSAMINYLTRANSFERASE"/>
    <property type="match status" value="1"/>
</dbReference>
<proteinExistence type="inferred from homology"/>
<dbReference type="InterPro" id="IPR002659">
    <property type="entry name" value="Glyco_trans_31"/>
</dbReference>
<evidence type="ECO:0000256" key="9">
    <source>
        <dbReference type="ARBA" id="ARBA00023136"/>
    </source>
</evidence>
<evidence type="ECO:0000256" key="4">
    <source>
        <dbReference type="ARBA" id="ARBA00022679"/>
    </source>
</evidence>
<keyword evidence="5 10" id="KW-0812">Transmembrane</keyword>
<evidence type="ECO:0000256" key="1">
    <source>
        <dbReference type="ARBA" id="ARBA00004323"/>
    </source>
</evidence>
<protein>
    <recommendedName>
        <fullName evidence="10">Hexosyltransferase</fullName>
        <ecNumber evidence="10">2.4.1.-</ecNumber>
    </recommendedName>
</protein>
<evidence type="ECO:0000256" key="10">
    <source>
        <dbReference type="RuleBase" id="RU363063"/>
    </source>
</evidence>
<evidence type="ECO:0000256" key="6">
    <source>
        <dbReference type="ARBA" id="ARBA00022968"/>
    </source>
</evidence>
<evidence type="ECO:0000313" key="11">
    <source>
        <dbReference type="EMBL" id="KAL1513377.1"/>
    </source>
</evidence>
<evidence type="ECO:0000256" key="3">
    <source>
        <dbReference type="ARBA" id="ARBA00022676"/>
    </source>
</evidence>
<feature type="transmembrane region" description="Helical" evidence="10">
    <location>
        <begin position="12"/>
        <end position="31"/>
    </location>
</feature>
<dbReference type="GO" id="GO:0000139">
    <property type="term" value="C:Golgi membrane"/>
    <property type="evidence" value="ECO:0007669"/>
    <property type="project" value="UniProtKB-SubCell"/>
</dbReference>
<dbReference type="PANTHER" id="PTHR11214:SF3">
    <property type="entry name" value="BETA-1,3-GALACTOSYLTRANSFERASE 6"/>
    <property type="match status" value="1"/>
</dbReference>
<keyword evidence="4" id="KW-0808">Transferase</keyword>
<comment type="similarity">
    <text evidence="2 10">Belongs to the glycosyltransferase 31 family.</text>
</comment>
<dbReference type="Pfam" id="PF01762">
    <property type="entry name" value="Galactosyl_T"/>
    <property type="match status" value="1"/>
</dbReference>
<gene>
    <name evidence="11" type="ORF">ABEB36_002796</name>
</gene>
<keyword evidence="8 10" id="KW-0333">Golgi apparatus</keyword>
<evidence type="ECO:0000313" key="12">
    <source>
        <dbReference type="Proteomes" id="UP001566132"/>
    </source>
</evidence>
<dbReference type="Gene3D" id="3.90.550.50">
    <property type="match status" value="1"/>
</dbReference>
<keyword evidence="6 10" id="KW-0735">Signal-anchor</keyword>
<keyword evidence="12" id="KW-1185">Reference proteome</keyword>
<dbReference type="Proteomes" id="UP001566132">
    <property type="component" value="Unassembled WGS sequence"/>
</dbReference>
<keyword evidence="7 10" id="KW-1133">Transmembrane helix</keyword>
<comment type="subcellular location">
    <subcellularLocation>
        <location evidence="1 10">Golgi apparatus membrane</location>
        <topology evidence="1 10">Single-pass type II membrane protein</topology>
    </subcellularLocation>
</comment>
<dbReference type="GO" id="GO:0016757">
    <property type="term" value="F:glycosyltransferase activity"/>
    <property type="evidence" value="ECO:0007669"/>
    <property type="project" value="UniProtKB-KW"/>
</dbReference>
<keyword evidence="3 10" id="KW-0328">Glycosyltransferase</keyword>
<keyword evidence="9 10" id="KW-0472">Membrane</keyword>
<accession>A0ABD1F707</accession>
<sequence length="372" mass="43309">MRKIRESRQCRSLFFALFSFILGSMITLNLTPINKTCIVDNTDKEYNIMQNSKLKNPELIIIIMSAPKNLDRRSVIRSTWLSLGKKTGLTSSFKFKHYFVLGSIGLSNDEVLHLSAEQSEFSDILILPIHDGYENLTGKVLKSFEWLDEQYNYGLGYKYVLKCDDDSFVNLPLLLSEIPKMEKTLSNSNLKFPLNLSPEELNQFITTDVQMNENVKTNFHINNVSLYWGYFHGNAKIKTAGKWKENDWITCDRYVPYALGGGYILSKPLITFLANNAKYFRTFKSEDVSVGLWLSPVTNIIRIHDIRFDTEWITRGCKNYYLVTHKILPKLMKTMHENLENNKQLCTREEEKRKYYLYDWTVPPSQCCNSVK</sequence>
<dbReference type="EMBL" id="JBDJPC010000002">
    <property type="protein sequence ID" value="KAL1513377.1"/>
    <property type="molecule type" value="Genomic_DNA"/>
</dbReference>
<reference evidence="11 12" key="1">
    <citation type="submission" date="2024-05" db="EMBL/GenBank/DDBJ databases">
        <title>Genetic variation in Jamaican populations of the coffee berry borer (Hypothenemus hampei).</title>
        <authorList>
            <person name="Errbii M."/>
            <person name="Myrie A."/>
        </authorList>
    </citation>
    <scope>NUCLEOTIDE SEQUENCE [LARGE SCALE GENOMIC DNA]</scope>
    <source>
        <strain evidence="11">JA-Hopewell-2020-01-JO</strain>
        <tissue evidence="11">Whole body</tissue>
    </source>
</reference>
<dbReference type="AlphaFoldDB" id="A0ABD1F707"/>
<evidence type="ECO:0000256" key="2">
    <source>
        <dbReference type="ARBA" id="ARBA00008661"/>
    </source>
</evidence>
<dbReference type="EC" id="2.4.1.-" evidence="10"/>
<evidence type="ECO:0000256" key="7">
    <source>
        <dbReference type="ARBA" id="ARBA00022989"/>
    </source>
</evidence>
<evidence type="ECO:0000256" key="8">
    <source>
        <dbReference type="ARBA" id="ARBA00023034"/>
    </source>
</evidence>
<name>A0ABD1F707_HYPHA</name>
<comment type="caution">
    <text evidence="11">The sequence shown here is derived from an EMBL/GenBank/DDBJ whole genome shotgun (WGS) entry which is preliminary data.</text>
</comment>
<evidence type="ECO:0000256" key="5">
    <source>
        <dbReference type="ARBA" id="ARBA00022692"/>
    </source>
</evidence>